<dbReference type="Pfam" id="PF11858">
    <property type="entry name" value="DUF3378"/>
    <property type="match status" value="1"/>
</dbReference>
<dbReference type="PANTHER" id="PTHR10954">
    <property type="entry name" value="RIBONUCLEASE H2 SUBUNIT A"/>
    <property type="match status" value="1"/>
</dbReference>
<dbReference type="CDD" id="cd06590">
    <property type="entry name" value="RNase_HII_bacteria_HIII_like"/>
    <property type="match status" value="1"/>
</dbReference>
<feature type="binding site" evidence="14 15">
    <location>
        <position position="97"/>
    </location>
    <ligand>
        <name>a divalent metal cation</name>
        <dbReference type="ChEBI" id="CHEBI:60240"/>
    </ligand>
</feature>
<dbReference type="EMBL" id="FMYI01000003">
    <property type="protein sequence ID" value="SDB95059.1"/>
    <property type="molecule type" value="Genomic_DNA"/>
</dbReference>
<dbReference type="FunFam" id="3.30.420.10:FF:000047">
    <property type="entry name" value="Ribonuclease HIII"/>
    <property type="match status" value="1"/>
</dbReference>
<evidence type="ECO:0000256" key="5">
    <source>
        <dbReference type="ARBA" id="ARBA00008378"/>
    </source>
</evidence>
<dbReference type="HAMAP" id="MF_00053">
    <property type="entry name" value="RNase_HIII"/>
    <property type="match status" value="1"/>
</dbReference>
<evidence type="ECO:0000256" key="2">
    <source>
        <dbReference type="ARBA" id="ARBA00001946"/>
    </source>
</evidence>
<dbReference type="GO" id="GO:0043137">
    <property type="term" value="P:DNA replication, removal of RNA primer"/>
    <property type="evidence" value="ECO:0007669"/>
    <property type="project" value="TreeGrafter"/>
</dbReference>
<dbReference type="PIRSF" id="PIRSF037748">
    <property type="entry name" value="RnhC"/>
    <property type="match status" value="1"/>
</dbReference>
<dbReference type="GO" id="GO:0000287">
    <property type="term" value="F:magnesium ion binding"/>
    <property type="evidence" value="ECO:0007669"/>
    <property type="project" value="UniProtKB-UniRule"/>
</dbReference>
<evidence type="ECO:0000256" key="13">
    <source>
        <dbReference type="ARBA" id="ARBA00022842"/>
    </source>
</evidence>
<dbReference type="Gene3D" id="3.30.310.10">
    <property type="entry name" value="TATA-Binding Protein"/>
    <property type="match status" value="1"/>
</dbReference>
<evidence type="ECO:0000256" key="11">
    <source>
        <dbReference type="ARBA" id="ARBA00022759"/>
    </source>
</evidence>
<keyword evidence="8 14" id="KW-0963">Cytoplasm</keyword>
<evidence type="ECO:0000256" key="15">
    <source>
        <dbReference type="PROSITE-ProRule" id="PRU01319"/>
    </source>
</evidence>
<dbReference type="CDD" id="cd14796">
    <property type="entry name" value="RNAse_HIII_N"/>
    <property type="match status" value="1"/>
</dbReference>
<dbReference type="InterPro" id="IPR024567">
    <property type="entry name" value="RNase_HII/HIII_dom"/>
</dbReference>
<dbReference type="InterPro" id="IPR024568">
    <property type="entry name" value="RNase_HIII_N"/>
</dbReference>
<comment type="subcellular location">
    <subcellularLocation>
        <location evidence="4 14">Cytoplasm</location>
    </subcellularLocation>
</comment>
<dbReference type="PANTHER" id="PTHR10954:SF23">
    <property type="entry name" value="RIBONUCLEASE"/>
    <property type="match status" value="1"/>
</dbReference>
<feature type="binding site" evidence="14 15">
    <location>
        <position position="203"/>
    </location>
    <ligand>
        <name>a divalent metal cation</name>
        <dbReference type="ChEBI" id="CHEBI:60240"/>
    </ligand>
</feature>
<keyword evidence="12 14" id="KW-0378">Hydrolase</keyword>
<comment type="function">
    <text evidence="3 14">Endonuclease that specifically degrades the RNA of RNA-DNA hybrids.</text>
</comment>
<dbReference type="InterPro" id="IPR036397">
    <property type="entry name" value="RNaseH_sf"/>
</dbReference>
<dbReference type="SUPFAM" id="SSF53098">
    <property type="entry name" value="Ribonuclease H-like"/>
    <property type="match status" value="1"/>
</dbReference>
<evidence type="ECO:0000256" key="6">
    <source>
        <dbReference type="ARBA" id="ARBA00012180"/>
    </source>
</evidence>
<accession>A0A1G6HLC7</accession>
<comment type="similarity">
    <text evidence="5 14">Belongs to the RNase HII family. RnhC subfamily.</text>
</comment>
<evidence type="ECO:0000256" key="3">
    <source>
        <dbReference type="ARBA" id="ARBA00004065"/>
    </source>
</evidence>
<evidence type="ECO:0000259" key="16">
    <source>
        <dbReference type="PROSITE" id="PS51975"/>
    </source>
</evidence>
<dbReference type="GO" id="GO:0005737">
    <property type="term" value="C:cytoplasm"/>
    <property type="evidence" value="ECO:0007669"/>
    <property type="project" value="UniProtKB-SubCell"/>
</dbReference>
<sequence>MSQSVLNLSKDTIEKMKHHYSSQMVKTPPSAIFSAKLPHCKITAYQSGKVLFQGSDPDGEANKWGEVTSKPNKTKAVNKHAYHPPADLFTQSIIGSDEAGTGDYFGPITVCACFVKSDQIELLKELGVKDSKNLTDRSIASIAKRIIQMEIPYSLVILHNSKYNQLNQKGWTQGKMKTMLHHTAITNTIKKMEPIQPDGILIDQFSEPHVYEKHLKSEQKSMPENTYFMTKAESHAISVATASIIARASFVKEMDKLSKQVGFTLPKGASKQVDLAASKVIKSRGKSYLNQVAKTHFKNTEKAATYL</sequence>
<reference evidence="18" key="1">
    <citation type="submission" date="2016-09" db="EMBL/GenBank/DDBJ databases">
        <authorList>
            <person name="Varghese N."/>
            <person name="Submissions S."/>
        </authorList>
    </citation>
    <scope>NUCLEOTIDE SEQUENCE [LARGE SCALE GENOMIC DNA]</scope>
    <source>
        <strain evidence="18">S5</strain>
    </source>
</reference>
<comment type="catalytic activity">
    <reaction evidence="1 14 15">
        <text>Endonucleolytic cleavage to 5'-phosphomonoester.</text>
        <dbReference type="EC" id="3.1.26.4"/>
    </reaction>
</comment>
<evidence type="ECO:0000256" key="9">
    <source>
        <dbReference type="ARBA" id="ARBA00022722"/>
    </source>
</evidence>
<gene>
    <name evidence="14" type="primary">rnhC</name>
    <name evidence="17" type="ORF">SAMN05421734_103103</name>
</gene>
<dbReference type="InterPro" id="IPR004641">
    <property type="entry name" value="RNase_HIII"/>
</dbReference>
<comment type="cofactor">
    <cofactor evidence="14 15">
        <name>Mn(2+)</name>
        <dbReference type="ChEBI" id="CHEBI:29035"/>
    </cofactor>
    <cofactor evidence="14 15">
        <name>Mg(2+)</name>
        <dbReference type="ChEBI" id="CHEBI:18420"/>
    </cofactor>
    <text evidence="14 15">Manganese or magnesium. Binds 1 divalent metal ion per monomer in the absence of substrate. May bind a second metal ion after substrate binding.</text>
</comment>
<dbReference type="Proteomes" id="UP000242949">
    <property type="component" value="Unassembled WGS sequence"/>
</dbReference>
<evidence type="ECO:0000313" key="17">
    <source>
        <dbReference type="EMBL" id="SDB95059.1"/>
    </source>
</evidence>
<dbReference type="InterPro" id="IPR012337">
    <property type="entry name" value="RNaseH-like_sf"/>
</dbReference>
<dbReference type="GO" id="GO:0032299">
    <property type="term" value="C:ribonuclease H2 complex"/>
    <property type="evidence" value="ECO:0007669"/>
    <property type="project" value="TreeGrafter"/>
</dbReference>
<keyword evidence="11 14" id="KW-0255">Endonuclease</keyword>
<evidence type="ECO:0000256" key="1">
    <source>
        <dbReference type="ARBA" id="ARBA00000077"/>
    </source>
</evidence>
<dbReference type="AlphaFoldDB" id="A0A1G6HLC7"/>
<keyword evidence="13 14" id="KW-0460">Magnesium</keyword>
<keyword evidence="9 14" id="KW-0540">Nuclease</keyword>
<proteinExistence type="inferred from homology"/>
<evidence type="ECO:0000256" key="14">
    <source>
        <dbReference type="HAMAP-Rule" id="MF_00053"/>
    </source>
</evidence>
<dbReference type="Gene3D" id="3.30.420.10">
    <property type="entry name" value="Ribonuclease H-like superfamily/Ribonuclease H"/>
    <property type="match status" value="1"/>
</dbReference>
<evidence type="ECO:0000256" key="12">
    <source>
        <dbReference type="ARBA" id="ARBA00022801"/>
    </source>
</evidence>
<dbReference type="EC" id="3.1.26.4" evidence="6 14"/>
<feature type="binding site" evidence="14 15">
    <location>
        <position position="98"/>
    </location>
    <ligand>
        <name>a divalent metal cation</name>
        <dbReference type="ChEBI" id="CHEBI:60240"/>
    </ligand>
</feature>
<dbReference type="InterPro" id="IPR001352">
    <property type="entry name" value="RNase_HII/HIII"/>
</dbReference>
<dbReference type="Pfam" id="PF01351">
    <property type="entry name" value="RNase_HII"/>
    <property type="match status" value="1"/>
</dbReference>
<dbReference type="OrthoDB" id="9777935at2"/>
<evidence type="ECO:0000313" key="18">
    <source>
        <dbReference type="Proteomes" id="UP000242949"/>
    </source>
</evidence>
<dbReference type="RefSeq" id="WP_090794053.1">
    <property type="nucleotide sequence ID" value="NZ_FMYI01000003.1"/>
</dbReference>
<dbReference type="PROSITE" id="PS51975">
    <property type="entry name" value="RNASE_H_2"/>
    <property type="match status" value="1"/>
</dbReference>
<evidence type="ECO:0000256" key="7">
    <source>
        <dbReference type="ARBA" id="ARBA00021407"/>
    </source>
</evidence>
<evidence type="ECO:0000256" key="10">
    <source>
        <dbReference type="ARBA" id="ARBA00022723"/>
    </source>
</evidence>
<dbReference type="GO" id="GO:0003723">
    <property type="term" value="F:RNA binding"/>
    <property type="evidence" value="ECO:0007669"/>
    <property type="project" value="UniProtKB-UniRule"/>
</dbReference>
<evidence type="ECO:0000256" key="8">
    <source>
        <dbReference type="ARBA" id="ARBA00022490"/>
    </source>
</evidence>
<keyword evidence="18" id="KW-1185">Reference proteome</keyword>
<dbReference type="GO" id="GO:0006298">
    <property type="term" value="P:mismatch repair"/>
    <property type="evidence" value="ECO:0007669"/>
    <property type="project" value="TreeGrafter"/>
</dbReference>
<name>A0A1G6HLC7_9BACI</name>
<keyword evidence="10 14" id="KW-0479">Metal-binding</keyword>
<dbReference type="NCBIfam" id="TIGR00716">
    <property type="entry name" value="rnhC"/>
    <property type="match status" value="1"/>
</dbReference>
<feature type="domain" description="RNase H type-2" evidence="16">
    <location>
        <begin position="91"/>
        <end position="307"/>
    </location>
</feature>
<organism evidence="17 18">
    <name type="scientific">Pelagirhabdus alkalitolerans</name>
    <dbReference type="NCBI Taxonomy" id="1612202"/>
    <lineage>
        <taxon>Bacteria</taxon>
        <taxon>Bacillati</taxon>
        <taxon>Bacillota</taxon>
        <taxon>Bacilli</taxon>
        <taxon>Bacillales</taxon>
        <taxon>Bacillaceae</taxon>
        <taxon>Pelagirhabdus</taxon>
    </lineage>
</organism>
<dbReference type="GO" id="GO:0004523">
    <property type="term" value="F:RNA-DNA hybrid ribonuclease activity"/>
    <property type="evidence" value="ECO:0007669"/>
    <property type="project" value="UniProtKB-UniRule"/>
</dbReference>
<protein>
    <recommendedName>
        <fullName evidence="7 14">Ribonuclease HIII</fullName>
        <shortName evidence="14">RNase HIII</shortName>
        <ecNumber evidence="6 14">3.1.26.4</ecNumber>
    </recommendedName>
</protein>
<comment type="cofactor">
    <cofactor evidence="2">
        <name>Mg(2+)</name>
        <dbReference type="ChEBI" id="CHEBI:18420"/>
    </cofactor>
</comment>
<dbReference type="InterPro" id="IPR012295">
    <property type="entry name" value="TBP_dom_sf"/>
</dbReference>
<evidence type="ECO:0000256" key="4">
    <source>
        <dbReference type="ARBA" id="ARBA00004496"/>
    </source>
</evidence>
<dbReference type="STRING" id="1612202.SAMN05421734_103103"/>